<dbReference type="PANTHER" id="PTHR35038:SF10">
    <property type="entry name" value="HIGH-MOLECULAR-WEIGHT CYTOCHROME C"/>
    <property type="match status" value="1"/>
</dbReference>
<keyword evidence="1" id="KW-0732">Signal</keyword>
<dbReference type="AlphaFoldDB" id="A0A3B0ZMA4"/>
<dbReference type="InterPro" id="IPR036280">
    <property type="entry name" value="Multihaem_cyt_sf"/>
</dbReference>
<dbReference type="Gene3D" id="1.10.1130.10">
    <property type="entry name" value="Flavocytochrome C3, Chain A"/>
    <property type="match status" value="2"/>
</dbReference>
<dbReference type="EMBL" id="UOFM01000422">
    <property type="protein sequence ID" value="VAW81736.1"/>
    <property type="molecule type" value="Genomic_DNA"/>
</dbReference>
<dbReference type="PANTHER" id="PTHR35038">
    <property type="entry name" value="DISSIMILATORY SULFITE REDUCTASE SIRA"/>
    <property type="match status" value="1"/>
</dbReference>
<gene>
    <name evidence="2" type="ORF">MNBD_GAMMA14-203</name>
</gene>
<dbReference type="SUPFAM" id="SSF48695">
    <property type="entry name" value="Multiheme cytochromes"/>
    <property type="match status" value="1"/>
</dbReference>
<organism evidence="2">
    <name type="scientific">hydrothermal vent metagenome</name>
    <dbReference type="NCBI Taxonomy" id="652676"/>
    <lineage>
        <taxon>unclassified sequences</taxon>
        <taxon>metagenomes</taxon>
        <taxon>ecological metagenomes</taxon>
    </lineage>
</organism>
<name>A0A3B0ZMA4_9ZZZZ</name>
<evidence type="ECO:0000313" key="2">
    <source>
        <dbReference type="EMBL" id="VAW81736.1"/>
    </source>
</evidence>
<reference evidence="2" key="1">
    <citation type="submission" date="2018-06" db="EMBL/GenBank/DDBJ databases">
        <authorList>
            <person name="Zhirakovskaya E."/>
        </authorList>
    </citation>
    <scope>NUCLEOTIDE SEQUENCE</scope>
</reference>
<evidence type="ECO:0000256" key="1">
    <source>
        <dbReference type="ARBA" id="ARBA00022729"/>
    </source>
</evidence>
<dbReference type="InterPro" id="IPR051829">
    <property type="entry name" value="Multiheme_Cytochr_ET"/>
</dbReference>
<accession>A0A3B0ZMA4</accession>
<proteinExistence type="predicted"/>
<protein>
    <submittedName>
        <fullName evidence="2">Uncharacterized protein</fullName>
    </submittedName>
</protein>
<sequence length="290" mass="33252">MVWQMGIATAADTGKKNPHWQDQQCMACHTQQKPVKGKAALRSRDESKLCKRCHDQHDQLDAHIAIHPLDVQPSNVTWNRMSGGFRRLEPGKRKMSCTACHDPLLQCDKSLAAEQPLNPYFLRGGPYRYRTDQCYQCHDRSAYQRLNAHDQIDDEGHIRKKRCLLCHRKVPVETPDGKVRNAELNVTKDYKQLCLNCHVWVVHPGGGLPFMDRGGPHHLKIPPPPILKRMEEMQEKNQVLLPREPNGRIYCATCHNPHERGVVKGIRAAKGADEKKRLRTHQICDNCHDI</sequence>